<protein>
    <submittedName>
        <fullName evidence="1">Uncharacterized protein</fullName>
    </submittedName>
</protein>
<keyword evidence="2" id="KW-1185">Reference proteome</keyword>
<dbReference type="RefSeq" id="WP_071506846.1">
    <property type="nucleotide sequence ID" value="NZ_MORL01000083.1"/>
</dbReference>
<proteinExistence type="predicted"/>
<dbReference type="AlphaFoldDB" id="A0A1S2V9Y6"/>
<evidence type="ECO:0000313" key="2">
    <source>
        <dbReference type="Proteomes" id="UP000181790"/>
    </source>
</evidence>
<reference evidence="1 2" key="1">
    <citation type="submission" date="2016-10" db="EMBL/GenBank/DDBJ databases">
        <title>Arsenicibacter rosenii gen. nov., sp. nov., an efficient arsenic-methylating bacterium isolated from an arsenic-contaminated paddy soil.</title>
        <authorList>
            <person name="Huang K."/>
        </authorList>
    </citation>
    <scope>NUCLEOTIDE SEQUENCE [LARGE SCALE GENOMIC DNA]</scope>
    <source>
        <strain evidence="1 2">SM-1</strain>
    </source>
</reference>
<sequence length="411" mass="42790">MRKTMLGLVSQFTPSLFLDFTKGVVPSAVTCSRNSIATRINGSGVMETVAANVPRIDYDPVTMACRGLLIEESRTNYILNSITPGNWSVAGATVRTPNATTAPDGSLVPSFTNTAGQYSGVNMSKPAGFVLANSTSYTISTLYKCLAASNPANKRFFWEVNFGSTNNLGNAGFNIATLTTTKSAAITSATIEDWGGGWYRAVMTFTTDAAGTPAISGAYIAGYASSTDTCTLAFFGAQLEPGAFATSIIPTTTAAVTRGADICTLNAGAWLNQNAGTFLVETYHASAATVAGGARILAIGTGPSTMLHFGYNTPATNRTESYNGTAVTGVTGSRTTGTIKHGCAFDANGRSVTREGLAVGTDTNLVASYGAFSSFMLGNRGGGTGAINSHYRKLTYYPRRVPNSLMQALTT</sequence>
<gene>
    <name evidence="1" type="ORF">BLX24_29765</name>
</gene>
<dbReference type="OrthoDB" id="7177295at2"/>
<comment type="caution">
    <text evidence="1">The sequence shown here is derived from an EMBL/GenBank/DDBJ whole genome shotgun (WGS) entry which is preliminary data.</text>
</comment>
<organism evidence="1 2">
    <name type="scientific">Arsenicibacter rosenii</name>
    <dbReference type="NCBI Taxonomy" id="1750698"/>
    <lineage>
        <taxon>Bacteria</taxon>
        <taxon>Pseudomonadati</taxon>
        <taxon>Bacteroidota</taxon>
        <taxon>Cytophagia</taxon>
        <taxon>Cytophagales</taxon>
        <taxon>Spirosomataceae</taxon>
        <taxon>Arsenicibacter</taxon>
    </lineage>
</organism>
<dbReference type="EMBL" id="MORL01000083">
    <property type="protein sequence ID" value="OIN55523.1"/>
    <property type="molecule type" value="Genomic_DNA"/>
</dbReference>
<name>A0A1S2V9Y6_9BACT</name>
<evidence type="ECO:0000313" key="1">
    <source>
        <dbReference type="EMBL" id="OIN55523.1"/>
    </source>
</evidence>
<accession>A0A1S2V9Y6</accession>
<dbReference type="Proteomes" id="UP000181790">
    <property type="component" value="Unassembled WGS sequence"/>
</dbReference>